<keyword evidence="1" id="KW-0732">Signal</keyword>
<dbReference type="Pfam" id="PF15868">
    <property type="entry name" value="MBF2"/>
    <property type="match status" value="1"/>
</dbReference>
<sequence length="126" mass="13719">MKSIIFLAVLAVLTVSVISDDTGVEEPVSARQNLILGSIGNGNVLLHRNNYVRRAQANAIQWQEITLRAASNIRITAIRAVELGVSQGASARLLSGGIGQTHAKVRLQTARGRGYNYQLEIWGRRV</sequence>
<dbReference type="GeneID" id="113494245"/>
<dbReference type="Proteomes" id="UP000322000">
    <property type="component" value="Chromosome 5"/>
</dbReference>
<dbReference type="FunCoup" id="A0A7E5VJ49">
    <property type="interactions" value="1"/>
</dbReference>
<dbReference type="InterPro" id="IPR031734">
    <property type="entry name" value="MBF2"/>
</dbReference>
<evidence type="ECO:0000313" key="3">
    <source>
        <dbReference type="RefSeq" id="XP_026728304.1"/>
    </source>
</evidence>
<name>A0A7E5VJ49_TRINI</name>
<dbReference type="InParanoid" id="A0A7E5VJ49"/>
<dbReference type="PANTHER" id="PTHR37685:SF1">
    <property type="entry name" value="GEO11136P1-RELATED"/>
    <property type="match status" value="1"/>
</dbReference>
<dbReference type="OrthoDB" id="6818903at2759"/>
<gene>
    <name evidence="3" type="primary">LOC113494245</name>
</gene>
<dbReference type="RefSeq" id="XP_026728304.1">
    <property type="nucleotide sequence ID" value="XM_026872503.1"/>
</dbReference>
<dbReference type="KEGG" id="tnl:113494245"/>
<reference evidence="3" key="1">
    <citation type="submission" date="2025-08" db="UniProtKB">
        <authorList>
            <consortium name="RefSeq"/>
        </authorList>
    </citation>
    <scope>IDENTIFICATION</scope>
</reference>
<feature type="signal peptide" evidence="1">
    <location>
        <begin position="1"/>
        <end position="19"/>
    </location>
</feature>
<accession>A0A7E5VJ49</accession>
<organism evidence="2 3">
    <name type="scientific">Trichoplusia ni</name>
    <name type="common">Cabbage looper</name>
    <dbReference type="NCBI Taxonomy" id="7111"/>
    <lineage>
        <taxon>Eukaryota</taxon>
        <taxon>Metazoa</taxon>
        <taxon>Ecdysozoa</taxon>
        <taxon>Arthropoda</taxon>
        <taxon>Hexapoda</taxon>
        <taxon>Insecta</taxon>
        <taxon>Pterygota</taxon>
        <taxon>Neoptera</taxon>
        <taxon>Endopterygota</taxon>
        <taxon>Lepidoptera</taxon>
        <taxon>Glossata</taxon>
        <taxon>Ditrysia</taxon>
        <taxon>Noctuoidea</taxon>
        <taxon>Noctuidae</taxon>
        <taxon>Plusiinae</taxon>
        <taxon>Trichoplusia</taxon>
    </lineage>
</organism>
<feature type="chain" id="PRO_5028942579" evidence="1">
    <location>
        <begin position="20"/>
        <end position="126"/>
    </location>
</feature>
<proteinExistence type="predicted"/>
<dbReference type="PANTHER" id="PTHR37685">
    <property type="entry name" value="GEO11136P1-RELATED"/>
    <property type="match status" value="1"/>
</dbReference>
<dbReference type="AlphaFoldDB" id="A0A7E5VJ49"/>
<keyword evidence="2" id="KW-1185">Reference proteome</keyword>
<evidence type="ECO:0000256" key="1">
    <source>
        <dbReference type="SAM" id="SignalP"/>
    </source>
</evidence>
<evidence type="ECO:0000313" key="2">
    <source>
        <dbReference type="Proteomes" id="UP000322000"/>
    </source>
</evidence>
<protein>
    <submittedName>
        <fullName evidence="3">Uncharacterized protein LOC113494245</fullName>
    </submittedName>
</protein>